<gene>
    <name evidence="1" type="ORF">ENW96_02190</name>
</gene>
<evidence type="ECO:0008006" key="2">
    <source>
        <dbReference type="Google" id="ProtNLM"/>
    </source>
</evidence>
<reference evidence="1" key="1">
    <citation type="journal article" date="2020" name="mSystems">
        <title>Genome- and Community-Level Interaction Insights into Carbon Utilization and Element Cycling Functions of Hydrothermarchaeota in Hydrothermal Sediment.</title>
        <authorList>
            <person name="Zhou Z."/>
            <person name="Liu Y."/>
            <person name="Xu W."/>
            <person name="Pan J."/>
            <person name="Luo Z.H."/>
            <person name="Li M."/>
        </authorList>
    </citation>
    <scope>NUCLEOTIDE SEQUENCE [LARGE SCALE GENOMIC DNA]</scope>
    <source>
        <strain evidence="1">SpSt-897</strain>
    </source>
</reference>
<organism evidence="1">
    <name type="scientific">Desulfobacca acetoxidans</name>
    <dbReference type="NCBI Taxonomy" id="60893"/>
    <lineage>
        <taxon>Bacteria</taxon>
        <taxon>Pseudomonadati</taxon>
        <taxon>Thermodesulfobacteriota</taxon>
        <taxon>Desulfobaccia</taxon>
        <taxon>Desulfobaccales</taxon>
        <taxon>Desulfobaccaceae</taxon>
        <taxon>Desulfobacca</taxon>
    </lineage>
</organism>
<proteinExistence type="predicted"/>
<name>A0A7C3V1X8_9BACT</name>
<dbReference type="AlphaFoldDB" id="A0A7C3V1X8"/>
<dbReference type="InterPro" id="IPR011250">
    <property type="entry name" value="OMP/PagP_B-barrel"/>
</dbReference>
<comment type="caution">
    <text evidence="1">The sequence shown here is derived from an EMBL/GenBank/DDBJ whole genome shotgun (WGS) entry which is preliminary data.</text>
</comment>
<dbReference type="Gene3D" id="2.40.160.20">
    <property type="match status" value="1"/>
</dbReference>
<dbReference type="SUPFAM" id="SSF56925">
    <property type="entry name" value="OMPA-like"/>
    <property type="match status" value="1"/>
</dbReference>
<sequence length="277" mass="31263">MKRLVILLMTLAFIALTAGTVFPETYVEGYIGNNFTVSSPNPIGFDVNPAYRGPTRADPEYPRHFSSAIIGGGKLGTWFSKEGFPGFNYPDWMKYLGFYLDFNYHWIDYKPGVGSRRMYITPSTSPFYQHYKFSGTGSLTTFAFMLAFRYGFLPTEKVPFGKLQPYVGLGPAVVITGFKPIIMFQPGYFDFVPGSPGYRIPGKFTGSFQSTVNVGLSVEAGIRWMITRFLSLDTSIKYRYVRPSTSYDISIYGFTHELRLAPQLNLFSIQTGVAYHF</sequence>
<accession>A0A7C3V1X8</accession>
<protein>
    <recommendedName>
        <fullName evidence="2">Outer membrane protein beta-barrel domain-containing protein</fullName>
    </recommendedName>
</protein>
<dbReference type="EMBL" id="DTMF01000056">
    <property type="protein sequence ID" value="HGF33182.1"/>
    <property type="molecule type" value="Genomic_DNA"/>
</dbReference>
<evidence type="ECO:0000313" key="1">
    <source>
        <dbReference type="EMBL" id="HGF33182.1"/>
    </source>
</evidence>